<dbReference type="GO" id="GO:0005524">
    <property type="term" value="F:ATP binding"/>
    <property type="evidence" value="ECO:0007669"/>
    <property type="project" value="UniProtKB-KW"/>
</dbReference>
<evidence type="ECO:0000256" key="1">
    <source>
        <dbReference type="ARBA" id="ARBA00005051"/>
    </source>
</evidence>
<reference evidence="9 11" key="1">
    <citation type="submission" date="2021-03" db="EMBL/GenBank/DDBJ databases">
        <title>Draft genome and methylome analysis of Thiotrix fructosivoruns ATCC 49748.</title>
        <authorList>
            <person name="Fomenkov A."/>
            <person name="Grabovich M.Y."/>
            <person name="Roberts R.J."/>
        </authorList>
    </citation>
    <scope>NUCLEOTIDE SEQUENCE [LARGE SCALE GENOMIC DNA]</scope>
    <source>
        <strain evidence="9 11">ATCC 49748</strain>
    </source>
</reference>
<dbReference type="GO" id="GO:0003848">
    <property type="term" value="F:2-amino-4-hydroxy-6-hydroxymethyldihydropteridine diphosphokinase activity"/>
    <property type="evidence" value="ECO:0007669"/>
    <property type="project" value="UniProtKB-EC"/>
</dbReference>
<dbReference type="PANTHER" id="PTHR43071">
    <property type="entry name" value="2-AMINO-4-HYDROXY-6-HYDROXYMETHYLDIHYDROPTERIDINE PYROPHOSPHOKINASE"/>
    <property type="match status" value="1"/>
</dbReference>
<evidence type="ECO:0000256" key="3">
    <source>
        <dbReference type="ARBA" id="ARBA00022679"/>
    </source>
</evidence>
<keyword evidence="3 10" id="KW-0808">Transferase</keyword>
<evidence type="ECO:0000256" key="6">
    <source>
        <dbReference type="ARBA" id="ARBA00022840"/>
    </source>
</evidence>
<gene>
    <name evidence="10" type="primary">folK</name>
    <name evidence="10" type="ORF">J1836_012785</name>
    <name evidence="9" type="ORF">J1836_17395</name>
</gene>
<dbReference type="InterPro" id="IPR035907">
    <property type="entry name" value="Hppk_sf"/>
</dbReference>
<dbReference type="Gene3D" id="3.30.70.560">
    <property type="entry name" value="7,8-Dihydro-6-hydroxymethylpterin-pyrophosphokinase HPPK"/>
    <property type="match status" value="1"/>
</dbReference>
<dbReference type="InterPro" id="IPR000550">
    <property type="entry name" value="Hppk"/>
</dbReference>
<dbReference type="GO" id="GO:0016301">
    <property type="term" value="F:kinase activity"/>
    <property type="evidence" value="ECO:0007669"/>
    <property type="project" value="UniProtKB-KW"/>
</dbReference>
<dbReference type="Pfam" id="PF01288">
    <property type="entry name" value="HPPK"/>
    <property type="match status" value="1"/>
</dbReference>
<evidence type="ECO:0000313" key="9">
    <source>
        <dbReference type="EMBL" id="MBO0614677.1"/>
    </source>
</evidence>
<sequence length="166" mass="18087">MASVYVSIGSNIDRETNLCACMQHLQHDFGKVVFSPVYETPAVGFSGTPFLNLAAGFATTLTPSALKQYLRQLETAHGRVRGEKKFSARTLDVDLLLYDALNLQPEHNLPHNDIVTYPFVLFPLADIAPTVQHPALQCSIAALALASTLSRADMQVVTLNCDALTQ</sequence>
<evidence type="ECO:0000256" key="5">
    <source>
        <dbReference type="ARBA" id="ARBA00022777"/>
    </source>
</evidence>
<dbReference type="AlphaFoldDB" id="A0A8B0SGE8"/>
<dbReference type="UniPathway" id="UPA00077">
    <property type="reaction ID" value="UER00155"/>
</dbReference>
<evidence type="ECO:0000313" key="10">
    <source>
        <dbReference type="EMBL" id="QTX09500.1"/>
    </source>
</evidence>
<dbReference type="SUPFAM" id="SSF55083">
    <property type="entry name" value="6-hydroxymethyl-7,8-dihydropterin pyrophosphokinase, HPPK"/>
    <property type="match status" value="1"/>
</dbReference>
<comment type="pathway">
    <text evidence="1">Cofactor biosynthesis; tetrahydrofolate biosynthesis; 2-amino-4-hydroxy-6-hydroxymethyl-7,8-dihydropteridine diphosphate from 7,8-dihydroneopterin triphosphate: step 4/4.</text>
</comment>
<keyword evidence="11" id="KW-1185">Reference proteome</keyword>
<dbReference type="GO" id="GO:0046656">
    <property type="term" value="P:folic acid biosynthetic process"/>
    <property type="evidence" value="ECO:0007669"/>
    <property type="project" value="UniProtKB-KW"/>
</dbReference>
<evidence type="ECO:0000259" key="8">
    <source>
        <dbReference type="Pfam" id="PF01288"/>
    </source>
</evidence>
<dbReference type="GO" id="GO:0046654">
    <property type="term" value="P:tetrahydrofolate biosynthetic process"/>
    <property type="evidence" value="ECO:0007669"/>
    <property type="project" value="UniProtKB-UniPathway"/>
</dbReference>
<keyword evidence="5 10" id="KW-0418">Kinase</keyword>
<feature type="domain" description="7,8-dihydro-6-hydroxymethylpterin-pyrophosphokinase" evidence="8">
    <location>
        <begin position="5"/>
        <end position="129"/>
    </location>
</feature>
<dbReference type="CDD" id="cd00483">
    <property type="entry name" value="HPPK"/>
    <property type="match status" value="1"/>
</dbReference>
<evidence type="ECO:0000256" key="7">
    <source>
        <dbReference type="ARBA" id="ARBA00022909"/>
    </source>
</evidence>
<dbReference type="PANTHER" id="PTHR43071:SF2">
    <property type="entry name" value="2-AMINO-4-HYDROXY-6-HYDROXYMETHYLDIHYDROPTERIDINE PYROPHOSPHOKINASE"/>
    <property type="match status" value="1"/>
</dbReference>
<dbReference type="EMBL" id="CP072748">
    <property type="protein sequence ID" value="QTX09500.1"/>
    <property type="molecule type" value="Genomic_DNA"/>
</dbReference>
<dbReference type="NCBIfam" id="TIGR01498">
    <property type="entry name" value="folK"/>
    <property type="match status" value="1"/>
</dbReference>
<name>A0A8B0SGE8_9GAMM</name>
<evidence type="ECO:0000256" key="2">
    <source>
        <dbReference type="ARBA" id="ARBA00013253"/>
    </source>
</evidence>
<accession>A0A8B0SGE8</accession>
<dbReference type="RefSeq" id="WP_207252386.1">
    <property type="nucleotide sequence ID" value="NZ_JAFMPM010000008.1"/>
</dbReference>
<keyword evidence="6" id="KW-0067">ATP-binding</keyword>
<keyword evidence="7" id="KW-0289">Folate biosynthesis</keyword>
<dbReference type="EC" id="2.7.6.3" evidence="2"/>
<dbReference type="Proteomes" id="UP000664466">
    <property type="component" value="Unassembled WGS sequence"/>
</dbReference>
<organism evidence="10">
    <name type="scientific">Thiothrix fructosivorans</name>
    <dbReference type="NCBI Taxonomy" id="111770"/>
    <lineage>
        <taxon>Bacteria</taxon>
        <taxon>Pseudomonadati</taxon>
        <taxon>Pseudomonadota</taxon>
        <taxon>Gammaproteobacteria</taxon>
        <taxon>Thiotrichales</taxon>
        <taxon>Thiotrichaceae</taxon>
        <taxon>Thiothrix</taxon>
    </lineage>
</organism>
<reference evidence="10" key="2">
    <citation type="submission" date="2021-04" db="EMBL/GenBank/DDBJ databases">
        <title>Complete Genome and methylome analysis of Thiothrix fructosivorans ATCC 49748.</title>
        <authorList>
            <person name="Fomenkov A."/>
            <person name="Sun L."/>
            <person name="Vincze T."/>
            <person name="Grabovich M.Y."/>
            <person name="Roberts R.J."/>
        </authorList>
    </citation>
    <scope>NUCLEOTIDE SEQUENCE</scope>
    <source>
        <strain evidence="10">ATCC 49748</strain>
    </source>
</reference>
<protein>
    <recommendedName>
        <fullName evidence="2">2-amino-4-hydroxy-6-hydroxymethyldihydropteridine diphosphokinase</fullName>
        <ecNumber evidence="2">2.7.6.3</ecNumber>
    </recommendedName>
</protein>
<evidence type="ECO:0000313" key="11">
    <source>
        <dbReference type="Proteomes" id="UP000664466"/>
    </source>
</evidence>
<evidence type="ECO:0000256" key="4">
    <source>
        <dbReference type="ARBA" id="ARBA00022741"/>
    </source>
</evidence>
<proteinExistence type="predicted"/>
<dbReference type="EMBL" id="JAFMPM010000008">
    <property type="protein sequence ID" value="MBO0614677.1"/>
    <property type="molecule type" value="Genomic_DNA"/>
</dbReference>
<keyword evidence="4" id="KW-0547">Nucleotide-binding</keyword>